<dbReference type="EMBL" id="FOYP01000001">
    <property type="protein sequence ID" value="SFR43612.1"/>
    <property type="molecule type" value="Genomic_DNA"/>
</dbReference>
<dbReference type="RefSeq" id="WP_090199365.1">
    <property type="nucleotide sequence ID" value="NZ_FOYP01000001.1"/>
</dbReference>
<keyword evidence="2" id="KW-1185">Reference proteome</keyword>
<name>A0A1I6GN09_9RHOB</name>
<gene>
    <name evidence="1" type="ORF">SAMN04488005_1930</name>
</gene>
<dbReference type="STRING" id="390270.SAMN04488005_1930"/>
<evidence type="ECO:0008006" key="3">
    <source>
        <dbReference type="Google" id="ProtNLM"/>
    </source>
</evidence>
<dbReference type="InterPro" id="IPR018772">
    <property type="entry name" value="Transcription_activator_HlyU"/>
</dbReference>
<dbReference type="AlphaFoldDB" id="A0A1I6GN09"/>
<organism evidence="1 2">
    <name type="scientific">Yoonia tamlensis</name>
    <dbReference type="NCBI Taxonomy" id="390270"/>
    <lineage>
        <taxon>Bacteria</taxon>
        <taxon>Pseudomonadati</taxon>
        <taxon>Pseudomonadota</taxon>
        <taxon>Alphaproteobacteria</taxon>
        <taxon>Rhodobacterales</taxon>
        <taxon>Paracoccaceae</taxon>
        <taxon>Yoonia</taxon>
    </lineage>
</organism>
<proteinExistence type="predicted"/>
<sequence length="90" mass="9919">MSLFKRLFGGSAAPAVVPSEEYNGYTITPEPIREGGKFRLAAKIEKEIDGELKVHQLIRADMLESENVARTEGAAKARVVIDQQGDSIFR</sequence>
<reference evidence="2" key="1">
    <citation type="submission" date="2016-10" db="EMBL/GenBank/DDBJ databases">
        <authorList>
            <person name="Varghese N."/>
            <person name="Submissions S."/>
        </authorList>
    </citation>
    <scope>NUCLEOTIDE SEQUENCE [LARGE SCALE GENOMIC DNA]</scope>
    <source>
        <strain evidence="2">DSM 26879</strain>
    </source>
</reference>
<evidence type="ECO:0000313" key="1">
    <source>
        <dbReference type="EMBL" id="SFR43612.1"/>
    </source>
</evidence>
<dbReference type="Proteomes" id="UP000199478">
    <property type="component" value="Unassembled WGS sequence"/>
</dbReference>
<accession>A0A1I6GN09</accession>
<protein>
    <recommendedName>
        <fullName evidence="3">Transcriptional activator HlyU</fullName>
    </recommendedName>
</protein>
<dbReference type="OrthoDB" id="9800971at2"/>
<evidence type="ECO:0000313" key="2">
    <source>
        <dbReference type="Proteomes" id="UP000199478"/>
    </source>
</evidence>
<dbReference type="Pfam" id="PF10115">
    <property type="entry name" value="HlyU"/>
    <property type="match status" value="1"/>
</dbReference>